<dbReference type="GO" id="GO:0016887">
    <property type="term" value="F:ATP hydrolysis activity"/>
    <property type="evidence" value="ECO:0007669"/>
    <property type="project" value="InterPro"/>
</dbReference>
<dbReference type="GO" id="GO:0009379">
    <property type="term" value="C:Holliday junction helicase complex"/>
    <property type="evidence" value="ECO:0007669"/>
    <property type="project" value="InterPro"/>
</dbReference>
<dbReference type="InterPro" id="IPR011114">
    <property type="entry name" value="RuvA_C"/>
</dbReference>
<gene>
    <name evidence="2" type="ORF">SAMN05880501_11738</name>
</gene>
<dbReference type="EMBL" id="OBMQ01000017">
    <property type="protein sequence ID" value="SOC24490.1"/>
    <property type="molecule type" value="Genomic_DNA"/>
</dbReference>
<sequence length="527" mass="60042">MNKSFHQAVYREQVIKEYQNHPLIEALPQIYSKSDVVELLSFYPFFDKQERELDGQHRLHLIQRLFNIFQVLPAHIDMESRISRLIRQGYIGRNPLNPMYASTMVQGHEAILSKNNIWFNQAIPRSFTVIGPSGVGKSTAVAKILELMPQVIVHSEYRKREFNFTQLVWLRLECPHDGSVKGLVNQFFIAVDGLLGTAYFNKYGRANKLSVNTLIPIMTQICRSIGLGILVIDEIQNISLRGAGANLMLNFFVTLSNVIGTPLVLIGTPKAMNVLQREFRQARRGSGQGDMIYDRLRQDEYWRVFLEAIWKYQWVRKPVELTDEFVSVMYEESQGVIDIALKLFALSQTRAVSTGKETLSPTLISRVADENLKLVKPMIIALKTGDMKSIAQYEDIYLPFDEVIQAEQINLEKNSLVKSVKQINRSNDTKQLKEEAIFRLNLLGLSKENAKKAVNQVMEENQLTNIQQIVKKAFQASIEVNTGGENNNLKNDQDDLRNIVNTGKEQGLTNYESLKRAGVIKEFKGAS</sequence>
<dbReference type="InterPro" id="IPR027417">
    <property type="entry name" value="P-loop_NTPase"/>
</dbReference>
<dbReference type="RefSeq" id="WP_097075063.1">
    <property type="nucleotide sequence ID" value="NZ_OBMQ01000017.1"/>
</dbReference>
<dbReference type="SUPFAM" id="SSF52540">
    <property type="entry name" value="P-loop containing nucleoside triphosphate hydrolases"/>
    <property type="match status" value="1"/>
</dbReference>
<organism evidence="2 3">
    <name type="scientific">Ureibacillus xyleni</name>
    <dbReference type="NCBI Taxonomy" id="614648"/>
    <lineage>
        <taxon>Bacteria</taxon>
        <taxon>Bacillati</taxon>
        <taxon>Bacillota</taxon>
        <taxon>Bacilli</taxon>
        <taxon>Bacillales</taxon>
        <taxon>Caryophanaceae</taxon>
        <taxon>Ureibacillus</taxon>
    </lineage>
</organism>
<dbReference type="CDD" id="cd14332">
    <property type="entry name" value="UBA_RuvA_C"/>
    <property type="match status" value="1"/>
</dbReference>
<accession>A0A285TNT3</accession>
<dbReference type="GO" id="GO:0005524">
    <property type="term" value="F:ATP binding"/>
    <property type="evidence" value="ECO:0007669"/>
    <property type="project" value="InterPro"/>
</dbReference>
<evidence type="ECO:0000259" key="1">
    <source>
        <dbReference type="Pfam" id="PF13401"/>
    </source>
</evidence>
<name>A0A285TNT3_9BACL</name>
<keyword evidence="3" id="KW-1185">Reference proteome</keyword>
<dbReference type="Pfam" id="PF13401">
    <property type="entry name" value="AAA_22"/>
    <property type="match status" value="1"/>
</dbReference>
<dbReference type="GO" id="GO:0006310">
    <property type="term" value="P:DNA recombination"/>
    <property type="evidence" value="ECO:0007669"/>
    <property type="project" value="InterPro"/>
</dbReference>
<dbReference type="GO" id="GO:0009378">
    <property type="term" value="F:four-way junction helicase activity"/>
    <property type="evidence" value="ECO:0007669"/>
    <property type="project" value="InterPro"/>
</dbReference>
<proteinExistence type="predicted"/>
<evidence type="ECO:0000313" key="2">
    <source>
        <dbReference type="EMBL" id="SOC24490.1"/>
    </source>
</evidence>
<evidence type="ECO:0000313" key="3">
    <source>
        <dbReference type="Proteomes" id="UP000219636"/>
    </source>
</evidence>
<dbReference type="GO" id="GO:0006281">
    <property type="term" value="P:DNA repair"/>
    <property type="evidence" value="ECO:0007669"/>
    <property type="project" value="InterPro"/>
</dbReference>
<dbReference type="OrthoDB" id="5593847at2"/>
<dbReference type="Proteomes" id="UP000219636">
    <property type="component" value="Unassembled WGS sequence"/>
</dbReference>
<dbReference type="InterPro" id="IPR049945">
    <property type="entry name" value="AAA_22"/>
</dbReference>
<dbReference type="InterPro" id="IPR036267">
    <property type="entry name" value="RuvA_C_sf"/>
</dbReference>
<protein>
    <submittedName>
        <fullName evidence="2">AAA domain-containing protein</fullName>
    </submittedName>
</protein>
<feature type="domain" description="ORC1/DEAH AAA+ ATPase" evidence="1">
    <location>
        <begin position="126"/>
        <end position="274"/>
    </location>
</feature>
<dbReference type="Gene3D" id="3.40.50.300">
    <property type="entry name" value="P-loop containing nucleotide triphosphate hydrolases"/>
    <property type="match status" value="1"/>
</dbReference>
<reference evidence="3" key="1">
    <citation type="submission" date="2017-08" db="EMBL/GenBank/DDBJ databases">
        <authorList>
            <person name="Varghese N."/>
            <person name="Submissions S."/>
        </authorList>
    </citation>
    <scope>NUCLEOTIDE SEQUENCE [LARGE SCALE GENOMIC DNA]</scope>
    <source>
        <strain evidence="3">JC22</strain>
    </source>
</reference>
<dbReference type="AlphaFoldDB" id="A0A285TNT3"/>
<dbReference type="SUPFAM" id="SSF46929">
    <property type="entry name" value="DNA helicase RuvA subunit, C-terminal domain"/>
    <property type="match status" value="1"/>
</dbReference>